<dbReference type="AlphaFoldDB" id="A0A4R6S248"/>
<evidence type="ECO:0000256" key="1">
    <source>
        <dbReference type="ARBA" id="ARBA00012513"/>
    </source>
</evidence>
<evidence type="ECO:0000256" key="3">
    <source>
        <dbReference type="ARBA" id="ARBA00022679"/>
    </source>
</evidence>
<dbReference type="InterPro" id="IPR008271">
    <property type="entry name" value="Ser/Thr_kinase_AS"/>
</dbReference>
<evidence type="ECO:0000256" key="2">
    <source>
        <dbReference type="ARBA" id="ARBA00022527"/>
    </source>
</evidence>
<protein>
    <recommendedName>
        <fullName evidence="1">non-specific serine/threonine protein kinase</fullName>
        <ecNumber evidence="1">2.7.11.1</ecNumber>
    </recommendedName>
</protein>
<proteinExistence type="predicted"/>
<dbReference type="PANTHER" id="PTHR43289">
    <property type="entry name" value="MITOGEN-ACTIVATED PROTEIN KINASE KINASE KINASE 20-RELATED"/>
    <property type="match status" value="1"/>
</dbReference>
<dbReference type="PROSITE" id="PS00107">
    <property type="entry name" value="PROTEIN_KINASE_ATP"/>
    <property type="match status" value="1"/>
</dbReference>
<feature type="transmembrane region" description="Helical" evidence="8">
    <location>
        <begin position="363"/>
        <end position="387"/>
    </location>
</feature>
<evidence type="ECO:0000256" key="4">
    <source>
        <dbReference type="ARBA" id="ARBA00022741"/>
    </source>
</evidence>
<keyword evidence="4 7" id="KW-0547">Nucleotide-binding</keyword>
<dbReference type="GO" id="GO:0004674">
    <property type="term" value="F:protein serine/threonine kinase activity"/>
    <property type="evidence" value="ECO:0007669"/>
    <property type="project" value="UniProtKB-KW"/>
</dbReference>
<comment type="caution">
    <text evidence="10">The sequence shown here is derived from an EMBL/GenBank/DDBJ whole genome shotgun (WGS) entry which is preliminary data.</text>
</comment>
<evidence type="ECO:0000313" key="10">
    <source>
        <dbReference type="EMBL" id="TDP93620.1"/>
    </source>
</evidence>
<keyword evidence="8" id="KW-1133">Transmembrane helix</keyword>
<evidence type="ECO:0000256" key="7">
    <source>
        <dbReference type="PROSITE-ProRule" id="PRU10141"/>
    </source>
</evidence>
<keyword evidence="8" id="KW-0472">Membrane</keyword>
<evidence type="ECO:0000256" key="5">
    <source>
        <dbReference type="ARBA" id="ARBA00022777"/>
    </source>
</evidence>
<feature type="domain" description="Protein kinase" evidence="9">
    <location>
        <begin position="36"/>
        <end position="295"/>
    </location>
</feature>
<gene>
    <name evidence="10" type="ORF">EV186_10614</name>
</gene>
<dbReference type="PROSITE" id="PS50011">
    <property type="entry name" value="PROTEIN_KINASE_DOM"/>
    <property type="match status" value="1"/>
</dbReference>
<dbReference type="Gene3D" id="3.30.200.20">
    <property type="entry name" value="Phosphorylase Kinase, domain 1"/>
    <property type="match status" value="1"/>
</dbReference>
<dbReference type="InterPro" id="IPR011009">
    <property type="entry name" value="Kinase-like_dom_sf"/>
</dbReference>
<sequence length="588" mass="62361">MSRIAETPRAGVGRMHNVIVTDTPPAKPNRLIAGRYRLRRVVGQGSMGTVWEAYDEYLHRLVAVKEVRLPEGMPAHEADELRERTLREARAIAVLSHPNVITLHDVAREQGEPFVVMEYMAARSLAELLRAGGALTTTQSALVGDAVAAGLEAAHKAGITHRDVKPGNVLVAEDGRVKLTDFGIARNVSERTMTRTGIMLGSPAYISPEVASGGEVTPAADLWGLGATLFASTEGRAPYDPNGPVLETVSTVVHGEVPKPASAGPLADVITGLMVKDPTQRLSLAQVRRQLRPLLPEPGDQVFDASLFELVEKAPDGAEAPTTVTPAVKPAAAESASQLADDPGPLPFVAPPARKRRSAAPSVLLALVVAVVALALFVGGALGGFALTRAVAQRPLTPPPTSSSTQPTSTVAPAPREFAQQRADAATIKGMNGGAFSISVPEDWVKFVEQRGAGKLPASTRVHFLSPDGTQEATVERFVGFYPSASMDTYVSLLGSERSVLPATEVDQVLEIAVRGASGGREPTKELRYRTVDRIGPGTDGANRSTTSRLIAHGDDLWVVSLTVPIQQEDNGRTDLFPKIVPTFKIDP</sequence>
<dbReference type="CDD" id="cd14014">
    <property type="entry name" value="STKc_PknB_like"/>
    <property type="match status" value="1"/>
</dbReference>
<keyword evidence="5 10" id="KW-0418">Kinase</keyword>
<keyword evidence="2 10" id="KW-0723">Serine/threonine-protein kinase</keyword>
<dbReference type="EC" id="2.7.11.1" evidence="1"/>
<dbReference type="PROSITE" id="PS00108">
    <property type="entry name" value="PROTEIN_KINASE_ST"/>
    <property type="match status" value="1"/>
</dbReference>
<feature type="binding site" evidence="7">
    <location>
        <position position="65"/>
    </location>
    <ligand>
        <name>ATP</name>
        <dbReference type="ChEBI" id="CHEBI:30616"/>
    </ligand>
</feature>
<evidence type="ECO:0000259" key="9">
    <source>
        <dbReference type="PROSITE" id="PS50011"/>
    </source>
</evidence>
<accession>A0A4R6S248</accession>
<dbReference type="EMBL" id="SNXZ01000006">
    <property type="protein sequence ID" value="TDP93620.1"/>
    <property type="molecule type" value="Genomic_DNA"/>
</dbReference>
<organism evidence="10 11">
    <name type="scientific">Labedaea rhizosphaerae</name>
    <dbReference type="NCBI Taxonomy" id="598644"/>
    <lineage>
        <taxon>Bacteria</taxon>
        <taxon>Bacillati</taxon>
        <taxon>Actinomycetota</taxon>
        <taxon>Actinomycetes</taxon>
        <taxon>Pseudonocardiales</taxon>
        <taxon>Pseudonocardiaceae</taxon>
        <taxon>Labedaea</taxon>
    </lineage>
</organism>
<evidence type="ECO:0000256" key="8">
    <source>
        <dbReference type="SAM" id="Phobius"/>
    </source>
</evidence>
<keyword evidence="6 7" id="KW-0067">ATP-binding</keyword>
<reference evidence="10 11" key="1">
    <citation type="submission" date="2019-03" db="EMBL/GenBank/DDBJ databases">
        <title>Genomic Encyclopedia of Type Strains, Phase IV (KMG-IV): sequencing the most valuable type-strain genomes for metagenomic binning, comparative biology and taxonomic classification.</title>
        <authorList>
            <person name="Goeker M."/>
        </authorList>
    </citation>
    <scope>NUCLEOTIDE SEQUENCE [LARGE SCALE GENOMIC DNA]</scope>
    <source>
        <strain evidence="10 11">DSM 45361</strain>
    </source>
</reference>
<evidence type="ECO:0000256" key="6">
    <source>
        <dbReference type="ARBA" id="ARBA00022840"/>
    </source>
</evidence>
<keyword evidence="3" id="KW-0808">Transferase</keyword>
<dbReference type="InterPro" id="IPR017441">
    <property type="entry name" value="Protein_kinase_ATP_BS"/>
</dbReference>
<dbReference type="Gene3D" id="1.10.510.10">
    <property type="entry name" value="Transferase(Phosphotransferase) domain 1"/>
    <property type="match status" value="1"/>
</dbReference>
<name>A0A4R6S248_LABRH</name>
<dbReference type="PANTHER" id="PTHR43289:SF6">
    <property type="entry name" value="SERINE_THREONINE-PROTEIN KINASE NEKL-3"/>
    <property type="match status" value="1"/>
</dbReference>
<dbReference type="GO" id="GO:0005524">
    <property type="term" value="F:ATP binding"/>
    <property type="evidence" value="ECO:0007669"/>
    <property type="project" value="UniProtKB-UniRule"/>
</dbReference>
<keyword evidence="11" id="KW-1185">Reference proteome</keyword>
<dbReference type="Proteomes" id="UP000295444">
    <property type="component" value="Unassembled WGS sequence"/>
</dbReference>
<keyword evidence="8" id="KW-0812">Transmembrane</keyword>
<dbReference type="SMART" id="SM00220">
    <property type="entry name" value="S_TKc"/>
    <property type="match status" value="1"/>
</dbReference>
<evidence type="ECO:0000313" key="11">
    <source>
        <dbReference type="Proteomes" id="UP000295444"/>
    </source>
</evidence>
<dbReference type="SUPFAM" id="SSF56112">
    <property type="entry name" value="Protein kinase-like (PK-like)"/>
    <property type="match status" value="1"/>
</dbReference>
<dbReference type="Pfam" id="PF00069">
    <property type="entry name" value="Pkinase"/>
    <property type="match status" value="1"/>
</dbReference>
<dbReference type="InterPro" id="IPR000719">
    <property type="entry name" value="Prot_kinase_dom"/>
</dbReference>